<evidence type="ECO:0000256" key="2">
    <source>
        <dbReference type="ARBA" id="ARBA00022723"/>
    </source>
</evidence>
<dbReference type="NCBIfam" id="TIGR00310">
    <property type="entry name" value="ZPR1_znf"/>
    <property type="match status" value="2"/>
</dbReference>
<evidence type="ECO:0000259" key="6">
    <source>
        <dbReference type="SMART" id="SM00709"/>
    </source>
</evidence>
<name>A0ABP0FTX7_CLALP</name>
<evidence type="ECO:0000256" key="3">
    <source>
        <dbReference type="ARBA" id="ARBA00022771"/>
    </source>
</evidence>
<dbReference type="Proteomes" id="UP001642483">
    <property type="component" value="Unassembled WGS sequence"/>
</dbReference>
<keyword evidence="8" id="KW-1185">Reference proteome</keyword>
<evidence type="ECO:0000256" key="4">
    <source>
        <dbReference type="ARBA" id="ARBA00022833"/>
    </source>
</evidence>
<feature type="region of interest" description="Disordered" evidence="5">
    <location>
        <begin position="1"/>
        <end position="28"/>
    </location>
</feature>
<evidence type="ECO:0000256" key="5">
    <source>
        <dbReference type="SAM" id="MobiDB-lite"/>
    </source>
</evidence>
<dbReference type="InterPro" id="IPR056180">
    <property type="entry name" value="ZPR1_jr_dom"/>
</dbReference>
<dbReference type="InterPro" id="IPR042452">
    <property type="entry name" value="ZPR1_Znf1/2"/>
</dbReference>
<dbReference type="InterPro" id="IPR040141">
    <property type="entry name" value="ZPR1"/>
</dbReference>
<dbReference type="PANTHER" id="PTHR10876:SF0">
    <property type="entry name" value="ZINC FINGER PROTEIN ZPR1"/>
    <property type="match status" value="1"/>
</dbReference>
<feature type="domain" description="Zinc finger ZPR1-type" evidence="6">
    <location>
        <begin position="262"/>
        <end position="419"/>
    </location>
</feature>
<sequence>MATNGYHDLTMTSTPASQSESFPSISADNEESDVTEIESLCVNCEKQGTTKFLFIKIPFYREVILSSFSCPHCFNSNNEIQSAGQIQVKGIRITLTVKKTEDLDRQVVRSDVANVCIPELKFEIPASSQKGTLTTVEGIIQRAVDGLEHQQPLRRAMDPDMAEKLDKFIESLKKLLQLEESFTLTIDDPTGNSFVENPKAPCSDPNLKVMYYVRTLEQDQELGIKADTIEDPETEINGATPIADETDNNELDLTNEVVSFPTNCPECHEPCTTNMKLVKIPHFKEVIIMATNCDKCGHRSNEVKSGSGFEPKGKMIKLHVTDPIDMSRDVLKSETCTILIPELDVETGGMAISGKFTTVEGLLGDLKDMMVGSNPFVGGDSDQSKKLIEFGKRLDEYATGNTPFTLILDDPNSNSFIQNICTPDPDPSLTEEEYVRSYEQNEMLGLNDMKTEDYC</sequence>
<keyword evidence="3" id="KW-0863">Zinc-finger</keyword>
<evidence type="ECO:0000313" key="7">
    <source>
        <dbReference type="EMBL" id="CAK8683076.1"/>
    </source>
</evidence>
<evidence type="ECO:0000256" key="1">
    <source>
        <dbReference type="ARBA" id="ARBA00008354"/>
    </source>
</evidence>
<gene>
    <name evidence="7" type="ORF">CVLEPA_LOCUS14188</name>
</gene>
<accession>A0ABP0FTX7</accession>
<protein>
    <recommendedName>
        <fullName evidence="6">Zinc finger ZPR1-type domain-containing protein</fullName>
    </recommendedName>
</protein>
<comment type="similarity">
    <text evidence="1">Belongs to the ZPR1 family.</text>
</comment>
<dbReference type="Gene3D" id="2.20.25.420">
    <property type="entry name" value="ZPR1, zinc finger domain"/>
    <property type="match status" value="2"/>
</dbReference>
<evidence type="ECO:0000313" key="8">
    <source>
        <dbReference type="Proteomes" id="UP001642483"/>
    </source>
</evidence>
<keyword evidence="2" id="KW-0479">Metal-binding</keyword>
<dbReference type="InterPro" id="IPR004457">
    <property type="entry name" value="Znf_ZPR1"/>
</dbReference>
<feature type="domain" description="Zinc finger ZPR1-type" evidence="6">
    <location>
        <begin position="39"/>
        <end position="197"/>
    </location>
</feature>
<dbReference type="InterPro" id="IPR042451">
    <property type="entry name" value="ZPR1_A/B_dom"/>
</dbReference>
<proteinExistence type="inferred from homology"/>
<organism evidence="7 8">
    <name type="scientific">Clavelina lepadiformis</name>
    <name type="common">Light-bulb sea squirt</name>
    <name type="synonym">Ascidia lepadiformis</name>
    <dbReference type="NCBI Taxonomy" id="159417"/>
    <lineage>
        <taxon>Eukaryota</taxon>
        <taxon>Metazoa</taxon>
        <taxon>Chordata</taxon>
        <taxon>Tunicata</taxon>
        <taxon>Ascidiacea</taxon>
        <taxon>Aplousobranchia</taxon>
        <taxon>Clavelinidae</taxon>
        <taxon>Clavelina</taxon>
    </lineage>
</organism>
<dbReference type="Pfam" id="PF03367">
    <property type="entry name" value="Zn_ribbon_ZPR1"/>
    <property type="match status" value="2"/>
</dbReference>
<dbReference type="Gene3D" id="2.60.120.1040">
    <property type="entry name" value="ZPR1, A/B domain"/>
    <property type="match status" value="2"/>
</dbReference>
<keyword evidence="4" id="KW-0862">Zinc</keyword>
<dbReference type="SMART" id="SM00709">
    <property type="entry name" value="Zpr1"/>
    <property type="match status" value="2"/>
</dbReference>
<dbReference type="PANTHER" id="PTHR10876">
    <property type="entry name" value="ZINC FINGER PROTEIN ZPR1"/>
    <property type="match status" value="1"/>
</dbReference>
<dbReference type="EMBL" id="CAWYQH010000096">
    <property type="protein sequence ID" value="CAK8683076.1"/>
    <property type="molecule type" value="Genomic_DNA"/>
</dbReference>
<feature type="compositionally biased region" description="Polar residues" evidence="5">
    <location>
        <begin position="10"/>
        <end position="27"/>
    </location>
</feature>
<comment type="caution">
    <text evidence="7">The sequence shown here is derived from an EMBL/GenBank/DDBJ whole genome shotgun (WGS) entry which is preliminary data.</text>
</comment>
<reference evidence="7 8" key="1">
    <citation type="submission" date="2024-02" db="EMBL/GenBank/DDBJ databases">
        <authorList>
            <person name="Daric V."/>
            <person name="Darras S."/>
        </authorList>
    </citation>
    <scope>NUCLEOTIDE SEQUENCE [LARGE SCALE GENOMIC DNA]</scope>
</reference>
<dbReference type="Pfam" id="PF22794">
    <property type="entry name" value="jr-ZPR1"/>
    <property type="match status" value="2"/>
</dbReference>